<dbReference type="EMBL" id="DS113215">
    <property type="protein sequence ID" value="EAY18807.1"/>
    <property type="molecule type" value="Genomic_DNA"/>
</dbReference>
<dbReference type="InParanoid" id="A2DLI9"/>
<dbReference type="RefSeq" id="XP_001579793.1">
    <property type="nucleotide sequence ID" value="XM_001579743.1"/>
</dbReference>
<dbReference type="Proteomes" id="UP000001542">
    <property type="component" value="Unassembled WGS sequence"/>
</dbReference>
<dbReference type="AlphaFoldDB" id="A2DLI9"/>
<sequence length="481" mass="56146">MNFVKNLIRKYFGRLHYSTGLVYNDTLARKTRIWQRFWRSLFKSRELYVDVEKRMQELVDICTKEGITNFRNDLFAPNDAIKQARKLSFFLEGPDCYFRSDSVKDPTCWGRMFINLFPFQLTIIYDVSEKSVIIDDEIVCEFVNQNKQSDILLSRKFRQMLRCLRDERVNYKFSEIVPIKTACGKKERLVDFQSGILRIKQKCNDPFSHGFKVRLELDDGKYIDDDGTEVTGIKYTAKEADLGITSDFSQTPELLQLFNSNKEIIDAKWPEIQQRLTWMHDDLMEFRQEQLEVLSNVFYMMVYNNDKIPRAEMESFLTKYEQNPTVQNIPELERLNLDGLYDRLKFYDVHPAFAFWYNFFDDIAVRNSVIKKISTNADLFDMSAGTALAYHPMPVEKLKEILESRWLRTKKGGGLFNDKVMNLFEEKLNAACNNAPVPETEIKVSSMSENLMTDPLMIGTPLVTENTTYLATAAMTAFTGS</sequence>
<evidence type="ECO:0000313" key="2">
    <source>
        <dbReference type="Proteomes" id="UP000001542"/>
    </source>
</evidence>
<evidence type="ECO:0000313" key="1">
    <source>
        <dbReference type="EMBL" id="EAY18807.1"/>
    </source>
</evidence>
<name>A2DLI9_TRIV3</name>
<dbReference type="eggNOG" id="ENOG502QVFY">
    <property type="taxonomic scope" value="Eukaryota"/>
</dbReference>
<reference evidence="1" key="2">
    <citation type="journal article" date="2007" name="Science">
        <title>Draft genome sequence of the sexually transmitted pathogen Trichomonas vaginalis.</title>
        <authorList>
            <person name="Carlton J.M."/>
            <person name="Hirt R.P."/>
            <person name="Silva J.C."/>
            <person name="Delcher A.L."/>
            <person name="Schatz M."/>
            <person name="Zhao Q."/>
            <person name="Wortman J.R."/>
            <person name="Bidwell S.L."/>
            <person name="Alsmark U.C.M."/>
            <person name="Besteiro S."/>
            <person name="Sicheritz-Ponten T."/>
            <person name="Noel C.J."/>
            <person name="Dacks J.B."/>
            <person name="Foster P.G."/>
            <person name="Simillion C."/>
            <person name="Van de Peer Y."/>
            <person name="Miranda-Saavedra D."/>
            <person name="Barton G.J."/>
            <person name="Westrop G.D."/>
            <person name="Mueller S."/>
            <person name="Dessi D."/>
            <person name="Fiori P.L."/>
            <person name="Ren Q."/>
            <person name="Paulsen I."/>
            <person name="Zhang H."/>
            <person name="Bastida-Corcuera F.D."/>
            <person name="Simoes-Barbosa A."/>
            <person name="Brown M.T."/>
            <person name="Hayes R.D."/>
            <person name="Mukherjee M."/>
            <person name="Okumura C.Y."/>
            <person name="Schneider R."/>
            <person name="Smith A.J."/>
            <person name="Vanacova S."/>
            <person name="Villalvazo M."/>
            <person name="Haas B.J."/>
            <person name="Pertea M."/>
            <person name="Feldblyum T.V."/>
            <person name="Utterback T.R."/>
            <person name="Shu C.L."/>
            <person name="Osoegawa K."/>
            <person name="de Jong P.J."/>
            <person name="Hrdy I."/>
            <person name="Horvathova L."/>
            <person name="Zubacova Z."/>
            <person name="Dolezal P."/>
            <person name="Malik S.B."/>
            <person name="Logsdon J.M. Jr."/>
            <person name="Henze K."/>
            <person name="Gupta A."/>
            <person name="Wang C.C."/>
            <person name="Dunne R.L."/>
            <person name="Upcroft J.A."/>
            <person name="Upcroft P."/>
            <person name="White O."/>
            <person name="Salzberg S.L."/>
            <person name="Tang P."/>
            <person name="Chiu C.-H."/>
            <person name="Lee Y.-S."/>
            <person name="Embley T.M."/>
            <person name="Coombs G.H."/>
            <person name="Mottram J.C."/>
            <person name="Tachezy J."/>
            <person name="Fraser-Liggett C.M."/>
            <person name="Johnson P.J."/>
        </authorList>
    </citation>
    <scope>NUCLEOTIDE SEQUENCE [LARGE SCALE GENOMIC DNA]</scope>
    <source>
        <strain evidence="1">G3</strain>
    </source>
</reference>
<dbReference type="OMA" id="HIWENGS"/>
<dbReference type="OrthoDB" id="10261361at2759"/>
<protein>
    <submittedName>
        <fullName evidence="1">Uncharacterized protein</fullName>
    </submittedName>
</protein>
<keyword evidence="2" id="KW-1185">Reference proteome</keyword>
<gene>
    <name evidence="1" type="ORF">TVAG_268400</name>
</gene>
<organism evidence="1 2">
    <name type="scientific">Trichomonas vaginalis (strain ATCC PRA-98 / G3)</name>
    <dbReference type="NCBI Taxonomy" id="412133"/>
    <lineage>
        <taxon>Eukaryota</taxon>
        <taxon>Metamonada</taxon>
        <taxon>Parabasalia</taxon>
        <taxon>Trichomonadida</taxon>
        <taxon>Trichomonadidae</taxon>
        <taxon>Trichomonas</taxon>
    </lineage>
</organism>
<dbReference type="VEuPathDB" id="TrichDB:TVAGG3_0013240"/>
<proteinExistence type="predicted"/>
<accession>A2DLI9</accession>
<dbReference type="VEuPathDB" id="TrichDB:TVAG_268400"/>
<dbReference type="STRING" id="5722.A2DLI9"/>
<dbReference type="KEGG" id="tva:5464321"/>
<reference evidence="1" key="1">
    <citation type="submission" date="2006-10" db="EMBL/GenBank/DDBJ databases">
        <authorList>
            <person name="Amadeo P."/>
            <person name="Zhao Q."/>
            <person name="Wortman J."/>
            <person name="Fraser-Liggett C."/>
            <person name="Carlton J."/>
        </authorList>
    </citation>
    <scope>NUCLEOTIDE SEQUENCE</scope>
    <source>
        <strain evidence="1">G3</strain>
    </source>
</reference>